<organism evidence="1 2">
    <name type="scientific">Pseudaquabacterium inlustre</name>
    <dbReference type="NCBI Taxonomy" id="2984192"/>
    <lineage>
        <taxon>Bacteria</taxon>
        <taxon>Pseudomonadati</taxon>
        <taxon>Pseudomonadota</taxon>
        <taxon>Betaproteobacteria</taxon>
        <taxon>Burkholderiales</taxon>
        <taxon>Sphaerotilaceae</taxon>
        <taxon>Pseudaquabacterium</taxon>
    </lineage>
</organism>
<keyword evidence="2" id="KW-1185">Reference proteome</keyword>
<proteinExistence type="predicted"/>
<comment type="caution">
    <text evidence="1">The sequence shown here is derived from an EMBL/GenBank/DDBJ whole genome shotgun (WGS) entry which is preliminary data.</text>
</comment>
<protein>
    <submittedName>
        <fullName evidence="1">Uncharacterized protein</fullName>
    </submittedName>
</protein>
<accession>A0ABU9CIM1</accession>
<dbReference type="Proteomes" id="UP001365405">
    <property type="component" value="Unassembled WGS sequence"/>
</dbReference>
<evidence type="ECO:0000313" key="2">
    <source>
        <dbReference type="Proteomes" id="UP001365405"/>
    </source>
</evidence>
<sequence>MNLLPQPLRRVFHPFLALAGAPVQAPAPAPLLQAPPLAEEPAHAEALAQQAAEALATRGCGWFDSSYELRQGLAVSECALADWAAWATATLDTVRLEPSSAQLQ</sequence>
<dbReference type="RefSeq" id="WP_341411402.1">
    <property type="nucleotide sequence ID" value="NZ_JBBUTH010000008.1"/>
</dbReference>
<dbReference type="EMBL" id="JBBUTH010000008">
    <property type="protein sequence ID" value="MEK8051704.1"/>
    <property type="molecule type" value="Genomic_DNA"/>
</dbReference>
<evidence type="ECO:0000313" key="1">
    <source>
        <dbReference type="EMBL" id="MEK8051704.1"/>
    </source>
</evidence>
<name>A0ABU9CIM1_9BURK</name>
<gene>
    <name evidence="1" type="ORF">AACH10_15745</name>
</gene>
<reference evidence="1 2" key="1">
    <citation type="submission" date="2024-04" db="EMBL/GenBank/DDBJ databases">
        <title>Novel species of the genus Ideonella isolated from streams.</title>
        <authorList>
            <person name="Lu H."/>
        </authorList>
    </citation>
    <scope>NUCLEOTIDE SEQUENCE [LARGE SCALE GENOMIC DNA]</scope>
    <source>
        <strain evidence="1 2">DXS22W</strain>
    </source>
</reference>